<feature type="region of interest" description="Disordered" evidence="6">
    <location>
        <begin position="279"/>
        <end position="312"/>
    </location>
</feature>
<dbReference type="GO" id="GO:0043328">
    <property type="term" value="P:protein transport to vacuole involved in ubiquitin-dependent protein catabolic process via the multivesicular body sorting pathway"/>
    <property type="evidence" value="ECO:0007669"/>
    <property type="project" value="InterPro"/>
</dbReference>
<evidence type="ECO:0008006" key="11">
    <source>
        <dbReference type="Google" id="ProtNLM"/>
    </source>
</evidence>
<dbReference type="EMBL" id="DUZY01000002">
    <property type="protein sequence ID" value="DAD26389.1"/>
    <property type="molecule type" value="Genomic_DNA"/>
</dbReference>
<feature type="domain" description="GAT" evidence="8">
    <location>
        <begin position="190"/>
        <end position="278"/>
    </location>
</feature>
<feature type="compositionally biased region" description="Polar residues" evidence="6">
    <location>
        <begin position="366"/>
        <end position="377"/>
    </location>
</feature>
<dbReference type="Pfam" id="PF00790">
    <property type="entry name" value="VHS"/>
    <property type="match status" value="1"/>
</dbReference>
<evidence type="ECO:0000313" key="10">
    <source>
        <dbReference type="Proteomes" id="UP000607653"/>
    </source>
</evidence>
<evidence type="ECO:0000313" key="9">
    <source>
        <dbReference type="EMBL" id="DAD26389.1"/>
    </source>
</evidence>
<dbReference type="PANTHER" id="PTHR45898">
    <property type="entry name" value="TOM1-LIKE PROTEIN"/>
    <property type="match status" value="1"/>
</dbReference>
<feature type="compositionally biased region" description="Low complexity" evidence="6">
    <location>
        <begin position="491"/>
        <end position="507"/>
    </location>
</feature>
<dbReference type="PANTHER" id="PTHR45898:SF2">
    <property type="entry name" value="TOM1-LIKE PROTEIN 6"/>
    <property type="match status" value="1"/>
</dbReference>
<keyword evidence="5" id="KW-0472">Membrane</keyword>
<dbReference type="GO" id="GO:0005737">
    <property type="term" value="C:cytoplasm"/>
    <property type="evidence" value="ECO:0007669"/>
    <property type="project" value="UniProtKB-ARBA"/>
</dbReference>
<protein>
    <recommendedName>
        <fullName evidence="11">TOM1-like protein 2</fullName>
    </recommendedName>
</protein>
<dbReference type="PROSITE" id="PS50909">
    <property type="entry name" value="GAT"/>
    <property type="match status" value="1"/>
</dbReference>
<feature type="compositionally biased region" description="Polar residues" evidence="6">
    <location>
        <begin position="521"/>
        <end position="546"/>
    </location>
</feature>
<dbReference type="GO" id="GO:0035091">
    <property type="term" value="F:phosphatidylinositol binding"/>
    <property type="evidence" value="ECO:0007669"/>
    <property type="project" value="InterPro"/>
</dbReference>
<feature type="compositionally biased region" description="Polar residues" evidence="6">
    <location>
        <begin position="448"/>
        <end position="464"/>
    </location>
</feature>
<dbReference type="SMART" id="SM00288">
    <property type="entry name" value="VHS"/>
    <property type="match status" value="1"/>
</dbReference>
<evidence type="ECO:0000256" key="2">
    <source>
        <dbReference type="ARBA" id="ARBA00007708"/>
    </source>
</evidence>
<dbReference type="GO" id="GO:0016020">
    <property type="term" value="C:membrane"/>
    <property type="evidence" value="ECO:0007669"/>
    <property type="project" value="UniProtKB-SubCell"/>
</dbReference>
<feature type="region of interest" description="Disordered" evidence="6">
    <location>
        <begin position="491"/>
        <end position="586"/>
    </location>
</feature>
<name>A0A822Y4Z1_NELNU</name>
<comment type="subcellular location">
    <subcellularLocation>
        <location evidence="1">Membrane</location>
        <topology evidence="1">Peripheral membrane protein</topology>
    </subcellularLocation>
</comment>
<dbReference type="InterPro" id="IPR044836">
    <property type="entry name" value="TOL_plant"/>
</dbReference>
<dbReference type="Proteomes" id="UP000607653">
    <property type="component" value="Unassembled WGS sequence"/>
</dbReference>
<dbReference type="SUPFAM" id="SSF89009">
    <property type="entry name" value="GAT-like domain"/>
    <property type="match status" value="1"/>
</dbReference>
<feature type="compositionally biased region" description="Low complexity" evidence="6">
    <location>
        <begin position="434"/>
        <end position="447"/>
    </location>
</feature>
<evidence type="ECO:0000259" key="8">
    <source>
        <dbReference type="PROSITE" id="PS50909"/>
    </source>
</evidence>
<feature type="compositionally biased region" description="Polar residues" evidence="6">
    <location>
        <begin position="555"/>
        <end position="586"/>
    </location>
</feature>
<dbReference type="FunFam" id="1.25.40.90:FF:000028">
    <property type="entry name" value="TOM1-like protein 2"/>
    <property type="match status" value="1"/>
</dbReference>
<sequence>MSSSVTVRVEKATSDLLIGPDWTMNMDICDTINSNHWQAKDVVKALKRRLQNKNPKVQLLALTLLETMTKNCGDYVHFQIAERDVLQEMIKIVKKKTDMHVRDKILILLDSWQEAFGGPGGKYPQYYWAYEELRVSMIDERSGVEFPRRSSDAAQIFTPPVTHRTLRHTQAGYGFPNNTTRRLDEAMASEVETLSLSNIDSMRSVMELLTEMLQAVNPNDREAVKDEVIVDLVSQCRSNQKRLIQMLTSTVDEEILGQGLALNDNLQSVLAKHNAIASGSPLPTEVREPRSRPSEGRDNNTKPPEVSDNVNKLSEVGDANFELSEVRDATRNVTSMSKVVTKAQLDEEDDEDDGFAQLARRHSKTAPLSSQSKSAGMSESCAPMDMANFTAPSTPEISIPNKSSALSLLNPPAPVRTATKEQDMIDLLSLTLSEPLTSPHTPLTTPSISNHNMHQVPASPTTQGYPYGPQTYPGNQGPVSYNSYIVPWAQPKPQSQAQPQFTEYSSSYPPPPWATAPAYSDQSPLSTTASYMSTTPQANASSSHTPLQMARPFQHYNSFSSRGSNGSPVQREAQLSSSERNSVSATEQKTFIPSYRLFEDLNVLGNADRGFKRTNSTSPSLSGMSGQEWVVRVVPLRMIM</sequence>
<dbReference type="GO" id="GO:0043130">
    <property type="term" value="F:ubiquitin binding"/>
    <property type="evidence" value="ECO:0007669"/>
    <property type="project" value="InterPro"/>
</dbReference>
<dbReference type="Pfam" id="PF03127">
    <property type="entry name" value="GAT"/>
    <property type="match status" value="1"/>
</dbReference>
<evidence type="ECO:0000256" key="6">
    <source>
        <dbReference type="SAM" id="MobiDB-lite"/>
    </source>
</evidence>
<dbReference type="CDD" id="cd14231">
    <property type="entry name" value="GAT_GGA-like_plant"/>
    <property type="match status" value="1"/>
</dbReference>
<dbReference type="InterPro" id="IPR004152">
    <property type="entry name" value="GAT_dom"/>
</dbReference>
<dbReference type="Gene3D" id="1.20.58.160">
    <property type="match status" value="1"/>
</dbReference>
<comment type="caution">
    <text evidence="9">The sequence shown here is derived from an EMBL/GenBank/DDBJ whole genome shotgun (WGS) entry which is preliminary data.</text>
</comment>
<dbReference type="AlphaFoldDB" id="A0A822Y4Z1"/>
<evidence type="ECO:0000256" key="3">
    <source>
        <dbReference type="ARBA" id="ARBA00022448"/>
    </source>
</evidence>
<dbReference type="PROSITE" id="PS50179">
    <property type="entry name" value="VHS"/>
    <property type="match status" value="1"/>
</dbReference>
<feature type="region of interest" description="Disordered" evidence="6">
    <location>
        <begin position="434"/>
        <end position="474"/>
    </location>
</feature>
<evidence type="ECO:0000256" key="1">
    <source>
        <dbReference type="ARBA" id="ARBA00004170"/>
    </source>
</evidence>
<feature type="compositionally biased region" description="Basic and acidic residues" evidence="6">
    <location>
        <begin position="285"/>
        <end position="300"/>
    </location>
</feature>
<dbReference type="Gene3D" id="1.25.40.90">
    <property type="match status" value="1"/>
</dbReference>
<gene>
    <name evidence="9" type="ORF">HUJ06_027857</name>
</gene>
<keyword evidence="10" id="KW-1185">Reference proteome</keyword>
<proteinExistence type="inferred from homology"/>
<feature type="domain" description="VHS" evidence="7">
    <location>
        <begin position="12"/>
        <end position="141"/>
    </location>
</feature>
<dbReference type="InterPro" id="IPR008942">
    <property type="entry name" value="ENTH_VHS"/>
</dbReference>
<comment type="similarity">
    <text evidence="2">Belongs to the TOM1 family.</text>
</comment>
<reference evidence="9 10" key="1">
    <citation type="journal article" date="2020" name="Mol. Biol. Evol.">
        <title>Distinct Expression and Methylation Patterns for Genes with Different Fates following a Single Whole-Genome Duplication in Flowering Plants.</title>
        <authorList>
            <person name="Shi T."/>
            <person name="Rahmani R.S."/>
            <person name="Gugger P.F."/>
            <person name="Wang M."/>
            <person name="Li H."/>
            <person name="Zhang Y."/>
            <person name="Li Z."/>
            <person name="Wang Q."/>
            <person name="Van de Peer Y."/>
            <person name="Marchal K."/>
            <person name="Chen J."/>
        </authorList>
    </citation>
    <scope>NUCLEOTIDE SEQUENCE [LARGE SCALE GENOMIC DNA]</scope>
    <source>
        <tissue evidence="9">Leaf</tissue>
    </source>
</reference>
<dbReference type="SUPFAM" id="SSF48464">
    <property type="entry name" value="ENTH/VHS domain"/>
    <property type="match status" value="1"/>
</dbReference>
<dbReference type="CDD" id="cd03561">
    <property type="entry name" value="VHS"/>
    <property type="match status" value="1"/>
</dbReference>
<keyword evidence="3" id="KW-0813">Transport</keyword>
<organism evidence="9 10">
    <name type="scientific">Nelumbo nucifera</name>
    <name type="common">Sacred lotus</name>
    <dbReference type="NCBI Taxonomy" id="4432"/>
    <lineage>
        <taxon>Eukaryota</taxon>
        <taxon>Viridiplantae</taxon>
        <taxon>Streptophyta</taxon>
        <taxon>Embryophyta</taxon>
        <taxon>Tracheophyta</taxon>
        <taxon>Spermatophyta</taxon>
        <taxon>Magnoliopsida</taxon>
        <taxon>Proteales</taxon>
        <taxon>Nelumbonaceae</taxon>
        <taxon>Nelumbo</taxon>
    </lineage>
</organism>
<dbReference type="InterPro" id="IPR038425">
    <property type="entry name" value="GAT_sf"/>
</dbReference>
<dbReference type="InterPro" id="IPR002014">
    <property type="entry name" value="VHS_dom"/>
</dbReference>
<keyword evidence="4" id="KW-0653">Protein transport</keyword>
<accession>A0A822Y4Z1</accession>
<evidence type="ECO:0000256" key="5">
    <source>
        <dbReference type="ARBA" id="ARBA00023136"/>
    </source>
</evidence>
<evidence type="ECO:0000259" key="7">
    <source>
        <dbReference type="PROSITE" id="PS50179"/>
    </source>
</evidence>
<feature type="region of interest" description="Disordered" evidence="6">
    <location>
        <begin position="360"/>
        <end position="380"/>
    </location>
</feature>
<evidence type="ECO:0000256" key="4">
    <source>
        <dbReference type="ARBA" id="ARBA00022927"/>
    </source>
</evidence>